<protein>
    <submittedName>
        <fullName evidence="1">Uncharacterized protein</fullName>
    </submittedName>
</protein>
<organism evidence="1 2">
    <name type="scientific">Lentinus brumalis</name>
    <dbReference type="NCBI Taxonomy" id="2498619"/>
    <lineage>
        <taxon>Eukaryota</taxon>
        <taxon>Fungi</taxon>
        <taxon>Dikarya</taxon>
        <taxon>Basidiomycota</taxon>
        <taxon>Agaricomycotina</taxon>
        <taxon>Agaricomycetes</taxon>
        <taxon>Polyporales</taxon>
        <taxon>Polyporaceae</taxon>
        <taxon>Lentinus</taxon>
    </lineage>
</organism>
<sequence>MNVTPKTSNTWLPLPGSSCNNCSDRSGRSFARTRWYAGDKCDGLHVRLCPPPEASGNSRDTIFSARQAASGDGDAGLDIPIYPFQAPWPGRAPVPPPISSYLSCSHMFSRHSRLRHSFIAWSARRFQSALQLHPIHRHCNAAFILSLLKHDHPVVYAPHLLILVAMYT</sequence>
<name>A0A371DQD1_9APHY</name>
<dbReference type="EMBL" id="KZ857384">
    <property type="protein sequence ID" value="RDX54739.1"/>
    <property type="molecule type" value="Genomic_DNA"/>
</dbReference>
<evidence type="ECO:0000313" key="2">
    <source>
        <dbReference type="Proteomes" id="UP000256964"/>
    </source>
</evidence>
<keyword evidence="2" id="KW-1185">Reference proteome</keyword>
<reference evidence="1 2" key="1">
    <citation type="journal article" date="2018" name="Biotechnol. Biofuels">
        <title>Integrative visual omics of the white-rot fungus Polyporus brumalis exposes the biotechnological potential of its oxidative enzymes for delignifying raw plant biomass.</title>
        <authorList>
            <person name="Miyauchi S."/>
            <person name="Rancon A."/>
            <person name="Drula E."/>
            <person name="Hage H."/>
            <person name="Chaduli D."/>
            <person name="Favel A."/>
            <person name="Grisel S."/>
            <person name="Henrissat B."/>
            <person name="Herpoel-Gimbert I."/>
            <person name="Ruiz-Duenas F.J."/>
            <person name="Chevret D."/>
            <person name="Hainaut M."/>
            <person name="Lin J."/>
            <person name="Wang M."/>
            <person name="Pangilinan J."/>
            <person name="Lipzen A."/>
            <person name="Lesage-Meessen L."/>
            <person name="Navarro D."/>
            <person name="Riley R."/>
            <person name="Grigoriev I.V."/>
            <person name="Zhou S."/>
            <person name="Raouche S."/>
            <person name="Rosso M.N."/>
        </authorList>
    </citation>
    <scope>NUCLEOTIDE SEQUENCE [LARGE SCALE GENOMIC DNA]</scope>
    <source>
        <strain evidence="1 2">BRFM 1820</strain>
    </source>
</reference>
<evidence type="ECO:0000313" key="1">
    <source>
        <dbReference type="EMBL" id="RDX54739.1"/>
    </source>
</evidence>
<gene>
    <name evidence="1" type="ORF">OH76DRAFT_993843</name>
</gene>
<accession>A0A371DQD1</accession>
<proteinExistence type="predicted"/>
<dbReference type="AlphaFoldDB" id="A0A371DQD1"/>
<dbReference type="Proteomes" id="UP000256964">
    <property type="component" value="Unassembled WGS sequence"/>
</dbReference>